<sequence>MTRRRLPAEEAKTIILNHAKLLFIEKGYDRATMDDLCASTQMSKGNLYHHFKNKEVLFLQLLAQHAEQMSQKWLRSMEHSTSPSEQLLEMADLFGRDCESPLIQALEEYARTLSSESESLATLREITEVAYCAIRQVLQTGLDQGVFINEDIETLSFGVMSTLTGATQLCLTMPNLSGDEYAALHVKAIKLLLKGISIDDSN</sequence>
<evidence type="ECO:0000256" key="1">
    <source>
        <dbReference type="ARBA" id="ARBA00023015"/>
    </source>
</evidence>
<dbReference type="GO" id="GO:0003700">
    <property type="term" value="F:DNA-binding transcription factor activity"/>
    <property type="evidence" value="ECO:0007669"/>
    <property type="project" value="InterPro"/>
</dbReference>
<dbReference type="Gene3D" id="1.10.10.60">
    <property type="entry name" value="Homeodomain-like"/>
    <property type="match status" value="1"/>
</dbReference>
<dbReference type="Proteomes" id="UP000270678">
    <property type="component" value="Chromosome"/>
</dbReference>
<dbReference type="InterPro" id="IPR009057">
    <property type="entry name" value="Homeodomain-like_sf"/>
</dbReference>
<organism evidence="6 7">
    <name type="scientific">Paenibacillus lutimineralis</name>
    <dbReference type="NCBI Taxonomy" id="2707005"/>
    <lineage>
        <taxon>Bacteria</taxon>
        <taxon>Bacillati</taxon>
        <taxon>Bacillota</taxon>
        <taxon>Bacilli</taxon>
        <taxon>Bacillales</taxon>
        <taxon>Paenibacillaceae</taxon>
        <taxon>Paenibacillus</taxon>
    </lineage>
</organism>
<dbReference type="PROSITE" id="PS50977">
    <property type="entry name" value="HTH_TETR_2"/>
    <property type="match status" value="1"/>
</dbReference>
<dbReference type="SUPFAM" id="SSF46689">
    <property type="entry name" value="Homeodomain-like"/>
    <property type="match status" value="1"/>
</dbReference>
<dbReference type="Pfam" id="PF00440">
    <property type="entry name" value="TetR_N"/>
    <property type="match status" value="1"/>
</dbReference>
<dbReference type="PANTHER" id="PTHR47506">
    <property type="entry name" value="TRANSCRIPTIONAL REGULATORY PROTEIN"/>
    <property type="match status" value="1"/>
</dbReference>
<proteinExistence type="predicted"/>
<dbReference type="GO" id="GO:0003677">
    <property type="term" value="F:DNA binding"/>
    <property type="evidence" value="ECO:0007669"/>
    <property type="project" value="UniProtKB-UniRule"/>
</dbReference>
<dbReference type="Gene3D" id="1.10.357.10">
    <property type="entry name" value="Tetracycline Repressor, domain 2"/>
    <property type="match status" value="1"/>
</dbReference>
<dbReference type="PRINTS" id="PR00455">
    <property type="entry name" value="HTHTETR"/>
</dbReference>
<feature type="domain" description="HTH tetR-type" evidence="5">
    <location>
        <begin position="9"/>
        <end position="69"/>
    </location>
</feature>
<evidence type="ECO:0000313" key="7">
    <source>
        <dbReference type="Proteomes" id="UP000270678"/>
    </source>
</evidence>
<dbReference type="InterPro" id="IPR013571">
    <property type="entry name" value="Tscrpt_reg_QacR_C"/>
</dbReference>
<evidence type="ECO:0000313" key="6">
    <source>
        <dbReference type="EMBL" id="AZS15393.1"/>
    </source>
</evidence>
<evidence type="ECO:0000256" key="4">
    <source>
        <dbReference type="PROSITE-ProRule" id="PRU00335"/>
    </source>
</evidence>
<evidence type="ECO:0000259" key="5">
    <source>
        <dbReference type="PROSITE" id="PS50977"/>
    </source>
</evidence>
<reference evidence="7" key="1">
    <citation type="submission" date="2018-12" db="EMBL/GenBank/DDBJ databases">
        <title>Complete genome sequence of Paenibacillus sp. MBLB1234.</title>
        <authorList>
            <person name="Nam Y.-D."/>
            <person name="Kang J."/>
            <person name="Chung W.-H."/>
            <person name="Park Y.S."/>
        </authorList>
    </citation>
    <scope>NUCLEOTIDE SEQUENCE [LARGE SCALE GENOMIC DNA]</scope>
    <source>
        <strain evidence="7">MBLB1234</strain>
    </source>
</reference>
<keyword evidence="3" id="KW-0804">Transcription</keyword>
<gene>
    <name evidence="6" type="ORF">EI981_13585</name>
</gene>
<dbReference type="KEGG" id="plut:EI981_13585"/>
<dbReference type="EMBL" id="CP034346">
    <property type="protein sequence ID" value="AZS15393.1"/>
    <property type="molecule type" value="Genomic_DNA"/>
</dbReference>
<evidence type="ECO:0000256" key="2">
    <source>
        <dbReference type="ARBA" id="ARBA00023125"/>
    </source>
</evidence>
<name>A0A3Q9I8X8_9BACL</name>
<dbReference type="OrthoDB" id="9785164at2"/>
<dbReference type="AlphaFoldDB" id="A0A3Q9I8X8"/>
<keyword evidence="1" id="KW-0805">Transcription regulation</keyword>
<protein>
    <submittedName>
        <fullName evidence="6">TetR/AcrR family transcriptional regulator</fullName>
    </submittedName>
</protein>
<dbReference type="RefSeq" id="WP_126998968.1">
    <property type="nucleotide sequence ID" value="NZ_CP034346.1"/>
</dbReference>
<accession>A0A3Q9I8X8</accession>
<feature type="DNA-binding region" description="H-T-H motif" evidence="4">
    <location>
        <begin position="32"/>
        <end position="51"/>
    </location>
</feature>
<dbReference type="SUPFAM" id="SSF48498">
    <property type="entry name" value="Tetracyclin repressor-like, C-terminal domain"/>
    <property type="match status" value="1"/>
</dbReference>
<dbReference type="GO" id="GO:0045892">
    <property type="term" value="P:negative regulation of DNA-templated transcription"/>
    <property type="evidence" value="ECO:0007669"/>
    <property type="project" value="InterPro"/>
</dbReference>
<keyword evidence="2 4" id="KW-0238">DNA-binding</keyword>
<dbReference type="Pfam" id="PF08360">
    <property type="entry name" value="TetR_C_5"/>
    <property type="match status" value="1"/>
</dbReference>
<dbReference type="InterPro" id="IPR036271">
    <property type="entry name" value="Tet_transcr_reg_TetR-rel_C_sf"/>
</dbReference>
<dbReference type="PANTHER" id="PTHR47506:SF1">
    <property type="entry name" value="HTH-TYPE TRANSCRIPTIONAL REGULATOR YJDC"/>
    <property type="match status" value="1"/>
</dbReference>
<evidence type="ECO:0000256" key="3">
    <source>
        <dbReference type="ARBA" id="ARBA00023163"/>
    </source>
</evidence>
<keyword evidence="7" id="KW-1185">Reference proteome</keyword>
<dbReference type="InterPro" id="IPR001647">
    <property type="entry name" value="HTH_TetR"/>
</dbReference>